<comment type="caution">
    <text evidence="1">The sequence shown here is derived from an EMBL/GenBank/DDBJ whole genome shotgun (WGS) entry which is preliminary data.</text>
</comment>
<gene>
    <name evidence="1" type="ORF">EZS28_017159</name>
</gene>
<protein>
    <submittedName>
        <fullName evidence="1">Uncharacterized protein</fullName>
    </submittedName>
</protein>
<proteinExistence type="predicted"/>
<sequence length="68" mass="7864">MKDSQVDQLLSLYGDEGRMTCVCGLVCDAWEERHDKKEDQKQELHQIAQAEVEIIVENNLSTQDQQQD</sequence>
<name>A0A5J4VX70_9EUKA</name>
<organism evidence="1 2">
    <name type="scientific">Streblomastix strix</name>
    <dbReference type="NCBI Taxonomy" id="222440"/>
    <lineage>
        <taxon>Eukaryota</taxon>
        <taxon>Metamonada</taxon>
        <taxon>Preaxostyla</taxon>
        <taxon>Oxymonadida</taxon>
        <taxon>Streblomastigidae</taxon>
        <taxon>Streblomastix</taxon>
    </lineage>
</organism>
<dbReference type="AlphaFoldDB" id="A0A5J4VX70"/>
<evidence type="ECO:0000313" key="1">
    <source>
        <dbReference type="EMBL" id="KAA6387314.1"/>
    </source>
</evidence>
<evidence type="ECO:0000313" key="2">
    <source>
        <dbReference type="Proteomes" id="UP000324800"/>
    </source>
</evidence>
<reference evidence="1 2" key="1">
    <citation type="submission" date="2019-03" db="EMBL/GenBank/DDBJ databases">
        <title>Single cell metagenomics reveals metabolic interactions within the superorganism composed of flagellate Streblomastix strix and complex community of Bacteroidetes bacteria on its surface.</title>
        <authorList>
            <person name="Treitli S.C."/>
            <person name="Kolisko M."/>
            <person name="Husnik F."/>
            <person name="Keeling P."/>
            <person name="Hampl V."/>
        </authorList>
    </citation>
    <scope>NUCLEOTIDE SEQUENCE [LARGE SCALE GENOMIC DNA]</scope>
    <source>
        <strain evidence="1">ST1C</strain>
    </source>
</reference>
<dbReference type="EMBL" id="SNRW01004426">
    <property type="protein sequence ID" value="KAA6387314.1"/>
    <property type="molecule type" value="Genomic_DNA"/>
</dbReference>
<dbReference type="Proteomes" id="UP000324800">
    <property type="component" value="Unassembled WGS sequence"/>
</dbReference>
<accession>A0A5J4VX70</accession>